<dbReference type="EMBL" id="JAOQBH010000012">
    <property type="protein sequence ID" value="KAJ4128145.1"/>
    <property type="molecule type" value="Genomic_DNA"/>
</dbReference>
<gene>
    <name evidence="1" type="ORF">NW768_008429</name>
</gene>
<dbReference type="Proteomes" id="UP001152024">
    <property type="component" value="Unassembled WGS sequence"/>
</dbReference>
<organism evidence="1 2">
    <name type="scientific">Fusarium equiseti</name>
    <name type="common">Fusarium scirpi</name>
    <dbReference type="NCBI Taxonomy" id="61235"/>
    <lineage>
        <taxon>Eukaryota</taxon>
        <taxon>Fungi</taxon>
        <taxon>Dikarya</taxon>
        <taxon>Ascomycota</taxon>
        <taxon>Pezizomycotina</taxon>
        <taxon>Sordariomycetes</taxon>
        <taxon>Hypocreomycetidae</taxon>
        <taxon>Hypocreales</taxon>
        <taxon>Nectriaceae</taxon>
        <taxon>Fusarium</taxon>
        <taxon>Fusarium incarnatum-equiseti species complex</taxon>
    </lineage>
</organism>
<protein>
    <submittedName>
        <fullName evidence="1">Uncharacterized protein</fullName>
    </submittedName>
</protein>
<reference evidence="1" key="1">
    <citation type="submission" date="2022-09" db="EMBL/GenBank/DDBJ databases">
        <title>Fusarium specimens isolated from Avocado Roots.</title>
        <authorList>
            <person name="Stajich J."/>
            <person name="Roper C."/>
            <person name="Heimlech-Rivalta G."/>
        </authorList>
    </citation>
    <scope>NUCLEOTIDE SEQUENCE</scope>
    <source>
        <strain evidence="1">CF00095</strain>
    </source>
</reference>
<name>A0ABQ8R6Z7_FUSEQ</name>
<evidence type="ECO:0000313" key="1">
    <source>
        <dbReference type="EMBL" id="KAJ4128145.1"/>
    </source>
</evidence>
<sequence>MRRRYNANDFDPRATLGPDEVRDMIPHVQAPNAGTPIFNQHQMTVQEILCLTQILNSLPGRTRHPVTMADLHSMLNYTFNGWDTSQDAGHPPALVELSFYESRVQTGALSQDHPLSAGRTRPG</sequence>
<keyword evidence="2" id="KW-1185">Reference proteome</keyword>
<accession>A0ABQ8R6Z7</accession>
<evidence type="ECO:0000313" key="2">
    <source>
        <dbReference type="Proteomes" id="UP001152024"/>
    </source>
</evidence>
<proteinExistence type="predicted"/>
<comment type="caution">
    <text evidence="1">The sequence shown here is derived from an EMBL/GenBank/DDBJ whole genome shotgun (WGS) entry which is preliminary data.</text>
</comment>